<dbReference type="EMBL" id="CAFBMK010000121">
    <property type="protein sequence ID" value="CAB4924022.1"/>
    <property type="molecule type" value="Genomic_DNA"/>
</dbReference>
<dbReference type="AlphaFoldDB" id="A0A6J7HZX8"/>
<reference evidence="2" key="1">
    <citation type="submission" date="2020-05" db="EMBL/GenBank/DDBJ databases">
        <authorList>
            <person name="Chiriac C."/>
            <person name="Salcher M."/>
            <person name="Ghai R."/>
            <person name="Kavagutti S V."/>
        </authorList>
    </citation>
    <scope>NUCLEOTIDE SEQUENCE</scope>
</reference>
<feature type="region of interest" description="Disordered" evidence="1">
    <location>
        <begin position="8"/>
        <end position="57"/>
    </location>
</feature>
<evidence type="ECO:0000313" key="2">
    <source>
        <dbReference type="EMBL" id="CAB4924022.1"/>
    </source>
</evidence>
<proteinExistence type="predicted"/>
<feature type="compositionally biased region" description="Low complexity" evidence="1">
    <location>
        <begin position="8"/>
        <end position="25"/>
    </location>
</feature>
<name>A0A6J7HZX8_9ZZZZ</name>
<accession>A0A6J7HZX8</accession>
<protein>
    <submittedName>
        <fullName evidence="2">Unannotated protein</fullName>
    </submittedName>
</protein>
<organism evidence="2">
    <name type="scientific">freshwater metagenome</name>
    <dbReference type="NCBI Taxonomy" id="449393"/>
    <lineage>
        <taxon>unclassified sequences</taxon>
        <taxon>metagenomes</taxon>
        <taxon>ecological metagenomes</taxon>
    </lineage>
</organism>
<sequence>MAFLLLTGTSGAAAAAPSTAGTGASELDAPAAAPVRPQQSEIDPSEPSAPGSADPTALATAEQRLQAADPGDLWSVADAAATPIEGLWNEEQGAYVVAGVARARLNSEMLLVHAYAALGRRDAGGGRAAAHPERVEQLVRLLTGPMYVPTLDGKVAPAPEPGHSVTVHAPGFADPVGGVESMHQALDAVAARALAAAYRARNVVGLSQEARDLIRDRVSAVARSPFWRSPSRLLNQINWSADLYAADVEVTGDPMLLRRDYRAQLVWFADHAAEPAYPGGSANLGSGGAFRYLPQRVASNPTNRSHTGEYANITMGALAYLDQARKLGMGKLPRRTRDVLRSWARRTTWGDWTSSGYLNWDSGKGLSRLHLTQYWLLALRGYAAGTEGSTAQGLLPAQQATTRWLVRRAVQTYQRRAATADSVVLPATAYGLAGGPLVRPTFDGLTGTARFASTLAEMADRGLASQGRAASTAKPLPDAFSNDDDIGRTAVTTKRFATAFLRPWAPLKVGGLEPARLIDSRGRALTGIGGSEDGALGLRIISNGTPVIETQRGVFERAQSVITPPEAQRDVSRPMTRPLTLTGGESAIGVTVGVGHRVTASSITTTYTVKNTRRDPVDAELRIPTYGGTSTASLTPGQKIGPAALQKLMYVRTASGGRFGLRLGGLPPRALGTVVAVAPQEGNPVPGPQLVVRVTLPRKATTTIVRSLLVPYAG</sequence>
<evidence type="ECO:0000256" key="1">
    <source>
        <dbReference type="SAM" id="MobiDB-lite"/>
    </source>
</evidence>
<gene>
    <name evidence="2" type="ORF">UFOPK3564_02002</name>
</gene>